<comment type="caution">
    <text evidence="1">The sequence shown here is derived from an EMBL/GenBank/DDBJ whole genome shotgun (WGS) entry which is preliminary data.</text>
</comment>
<dbReference type="EMBL" id="QEKO01000002">
    <property type="protein sequence ID" value="PVY62220.1"/>
    <property type="molecule type" value="Genomic_DNA"/>
</dbReference>
<organism evidence="1 2">
    <name type="scientific">Pusillimonas noertemannii</name>
    <dbReference type="NCBI Taxonomy" id="305977"/>
    <lineage>
        <taxon>Bacteria</taxon>
        <taxon>Pseudomonadati</taxon>
        <taxon>Pseudomonadota</taxon>
        <taxon>Betaproteobacteria</taxon>
        <taxon>Burkholderiales</taxon>
        <taxon>Alcaligenaceae</taxon>
        <taxon>Pusillimonas</taxon>
    </lineage>
</organism>
<protein>
    <submittedName>
        <fullName evidence="1">Uncharacterized protein</fullName>
    </submittedName>
</protein>
<dbReference type="OrthoDB" id="8594876at2"/>
<gene>
    <name evidence="1" type="ORF">C7440_1713</name>
</gene>
<dbReference type="Proteomes" id="UP000246145">
    <property type="component" value="Unassembled WGS sequence"/>
</dbReference>
<evidence type="ECO:0000313" key="2">
    <source>
        <dbReference type="Proteomes" id="UP000246145"/>
    </source>
</evidence>
<accession>A0A2U1CMH7</accession>
<dbReference type="RefSeq" id="WP_116518207.1">
    <property type="nucleotide sequence ID" value="NZ_JACCEX010000002.1"/>
</dbReference>
<sequence length="66" mass="7678">MSSKVIDHFPDIDDFEELLEDARMAAGSDWEETFVADMKAKYERYGEDMFISNAQLDKLNKIVNED</sequence>
<evidence type="ECO:0000313" key="1">
    <source>
        <dbReference type="EMBL" id="PVY62220.1"/>
    </source>
</evidence>
<dbReference type="AlphaFoldDB" id="A0A2U1CMH7"/>
<proteinExistence type="predicted"/>
<reference evidence="1 2" key="1">
    <citation type="submission" date="2018-04" db="EMBL/GenBank/DDBJ databases">
        <title>Genomic Encyclopedia of Type Strains, Phase IV (KMG-IV): sequencing the most valuable type-strain genomes for metagenomic binning, comparative biology and taxonomic classification.</title>
        <authorList>
            <person name="Goeker M."/>
        </authorList>
    </citation>
    <scope>NUCLEOTIDE SEQUENCE [LARGE SCALE GENOMIC DNA]</scope>
    <source>
        <strain evidence="1 2">DSM 10065</strain>
    </source>
</reference>
<keyword evidence="2" id="KW-1185">Reference proteome</keyword>
<name>A0A2U1CMH7_9BURK</name>